<sequence>MSFPVLTSPRSRQKCRRGRVSIGRRRWTLDIREMIEALVCIPCSNSPTRVKRWGHLQSGPRSVRI</sequence>
<name>A0ABN8B675_CHISP</name>
<evidence type="ECO:0000313" key="2">
    <source>
        <dbReference type="Proteomes" id="UP001153292"/>
    </source>
</evidence>
<dbReference type="EMBL" id="OU963895">
    <property type="protein sequence ID" value="CAH0401840.1"/>
    <property type="molecule type" value="Genomic_DNA"/>
</dbReference>
<accession>A0ABN8B675</accession>
<dbReference type="Proteomes" id="UP001153292">
    <property type="component" value="Chromosome 2"/>
</dbReference>
<gene>
    <name evidence="1" type="ORF">CHILSU_LOCUS5078</name>
</gene>
<organism evidence="1 2">
    <name type="scientific">Chilo suppressalis</name>
    <name type="common">Asiatic rice borer moth</name>
    <dbReference type="NCBI Taxonomy" id="168631"/>
    <lineage>
        <taxon>Eukaryota</taxon>
        <taxon>Metazoa</taxon>
        <taxon>Ecdysozoa</taxon>
        <taxon>Arthropoda</taxon>
        <taxon>Hexapoda</taxon>
        <taxon>Insecta</taxon>
        <taxon>Pterygota</taxon>
        <taxon>Neoptera</taxon>
        <taxon>Endopterygota</taxon>
        <taxon>Lepidoptera</taxon>
        <taxon>Glossata</taxon>
        <taxon>Ditrysia</taxon>
        <taxon>Pyraloidea</taxon>
        <taxon>Crambidae</taxon>
        <taxon>Crambinae</taxon>
        <taxon>Chilo</taxon>
    </lineage>
</organism>
<proteinExistence type="predicted"/>
<keyword evidence="2" id="KW-1185">Reference proteome</keyword>
<protein>
    <submittedName>
        <fullName evidence="1">Uncharacterized protein</fullName>
    </submittedName>
</protein>
<reference evidence="1" key="1">
    <citation type="submission" date="2021-12" db="EMBL/GenBank/DDBJ databases">
        <authorList>
            <person name="King R."/>
        </authorList>
    </citation>
    <scope>NUCLEOTIDE SEQUENCE</scope>
</reference>
<evidence type="ECO:0000313" key="1">
    <source>
        <dbReference type="EMBL" id="CAH0401840.1"/>
    </source>
</evidence>